<accession>A0A5J4QI86</accession>
<gene>
    <name evidence="1" type="ORF">EZS27_028737</name>
</gene>
<comment type="caution">
    <text evidence="1">The sequence shown here is derived from an EMBL/GenBank/DDBJ whole genome shotgun (WGS) entry which is preliminary data.</text>
</comment>
<protein>
    <submittedName>
        <fullName evidence="1">Uncharacterized protein</fullName>
    </submittedName>
</protein>
<reference evidence="1" key="1">
    <citation type="submission" date="2019-03" db="EMBL/GenBank/DDBJ databases">
        <title>Single cell metagenomics reveals metabolic interactions within the superorganism composed of flagellate Streblomastix strix and complex community of Bacteroidetes bacteria on its surface.</title>
        <authorList>
            <person name="Treitli S.C."/>
            <person name="Kolisko M."/>
            <person name="Husnik F."/>
            <person name="Keeling P."/>
            <person name="Hampl V."/>
        </authorList>
    </citation>
    <scope>NUCLEOTIDE SEQUENCE</scope>
    <source>
        <strain evidence="1">STM</strain>
    </source>
</reference>
<name>A0A5J4QI86_9ZZZZ</name>
<sequence length="145" mass="16201">MKKIILYSHLFACLSLLFFLTGCEREEIVSERIALNALEVQLGVTRASENESDPTLIAPNHRRNWVLEVQIEGSDTEDYVFSAQDKKWIPQDNPVYFPAGINTDGYDIMFTLRPLASPDATIGQDGSAAGLLEVDTLKSALRMRP</sequence>
<dbReference type="EMBL" id="SNRY01003257">
    <property type="protein sequence ID" value="KAA6321636.1"/>
    <property type="molecule type" value="Genomic_DNA"/>
</dbReference>
<feature type="non-terminal residue" evidence="1">
    <location>
        <position position="145"/>
    </location>
</feature>
<proteinExistence type="predicted"/>
<evidence type="ECO:0000313" key="1">
    <source>
        <dbReference type="EMBL" id="KAA6321636.1"/>
    </source>
</evidence>
<dbReference type="PROSITE" id="PS51257">
    <property type="entry name" value="PROKAR_LIPOPROTEIN"/>
    <property type="match status" value="1"/>
</dbReference>
<dbReference type="AlphaFoldDB" id="A0A5J4QI86"/>
<organism evidence="1">
    <name type="scientific">termite gut metagenome</name>
    <dbReference type="NCBI Taxonomy" id="433724"/>
    <lineage>
        <taxon>unclassified sequences</taxon>
        <taxon>metagenomes</taxon>
        <taxon>organismal metagenomes</taxon>
    </lineage>
</organism>